<dbReference type="AlphaFoldDB" id="A0A022PM58"/>
<dbReference type="Pfam" id="PF21882">
    <property type="entry name" value="Gp53-like_C"/>
    <property type="match status" value="1"/>
</dbReference>
<comment type="caution">
    <text evidence="2">The sequence shown here is derived from an EMBL/GenBank/DDBJ whole genome shotgun (WGS) entry which is preliminary data.</text>
</comment>
<feature type="domain" description="Putative tail fiber protein gp53-like C-terminal" evidence="1">
    <location>
        <begin position="112"/>
        <end position="195"/>
    </location>
</feature>
<dbReference type="RefSeq" id="WP_036777324.1">
    <property type="nucleotide sequence ID" value="NZ_CAWLTM010000100.1"/>
</dbReference>
<keyword evidence="3" id="KW-1185">Reference proteome</keyword>
<dbReference type="EMBL" id="JFGV01000015">
    <property type="protein sequence ID" value="EYU16048.1"/>
    <property type="molecule type" value="Genomic_DNA"/>
</dbReference>
<evidence type="ECO:0000313" key="3">
    <source>
        <dbReference type="Proteomes" id="UP000023464"/>
    </source>
</evidence>
<evidence type="ECO:0000259" key="1">
    <source>
        <dbReference type="Pfam" id="PF21882"/>
    </source>
</evidence>
<reference evidence="2 3" key="1">
    <citation type="submission" date="2014-03" db="EMBL/GenBank/DDBJ databases">
        <title>Draft Genome of Photorhabdus luminescens BA1, an Egyptian Isolate.</title>
        <authorList>
            <person name="Ghazal S."/>
            <person name="Hurst S.G.IV."/>
            <person name="Morris K."/>
            <person name="Thomas K."/>
            <person name="Tisa L.S."/>
        </authorList>
    </citation>
    <scope>NUCLEOTIDE SEQUENCE [LARGE SCALE GENOMIC DNA]</scope>
    <source>
        <strain evidence="2 3">BA1</strain>
    </source>
</reference>
<dbReference type="InterPro" id="IPR054075">
    <property type="entry name" value="Gp53-like_C"/>
</dbReference>
<protein>
    <recommendedName>
        <fullName evidence="1">Putative tail fiber protein gp53-like C-terminal domain-containing protein</fullName>
    </recommendedName>
</protein>
<proteinExistence type="predicted"/>
<dbReference type="Proteomes" id="UP000023464">
    <property type="component" value="Unassembled WGS sequence"/>
</dbReference>
<organism evidence="2 3">
    <name type="scientific">Photorhabdus aegyptia</name>
    <dbReference type="NCBI Taxonomy" id="2805098"/>
    <lineage>
        <taxon>Bacteria</taxon>
        <taxon>Pseudomonadati</taxon>
        <taxon>Pseudomonadota</taxon>
        <taxon>Gammaproteobacteria</taxon>
        <taxon>Enterobacterales</taxon>
        <taxon>Morganellaceae</taxon>
        <taxon>Photorhabdus</taxon>
    </lineage>
</organism>
<sequence length="195" mass="21261">MSVKNDFKAFAISSNANVPSQQNYETYPNLLVGFPDNQYIPNHILNKILRQASTISSAVADFIATESGTDVLDDGNVTKITAQFKSVLDKKIAKCCNLNVNTANKVVNGWWKCGDTGIIIQWGQANGCGAINDYRNFPISFPNACFQIVATYSEFENFGAGVAALPVSASQFIVTCRNSAYQLASNFVRYVAIGY</sequence>
<dbReference type="Gene3D" id="2.60.40.3940">
    <property type="match status" value="1"/>
</dbReference>
<dbReference type="PATRIC" id="fig|1393736.3.peg.1403"/>
<accession>A0A022PM58</accession>
<name>A0A022PM58_9GAMM</name>
<evidence type="ECO:0000313" key="2">
    <source>
        <dbReference type="EMBL" id="EYU16048.1"/>
    </source>
</evidence>
<gene>
    <name evidence="2" type="ORF">BA1DRAFT_01385</name>
</gene>